<evidence type="ECO:0000256" key="1">
    <source>
        <dbReference type="ARBA" id="ARBA00012513"/>
    </source>
</evidence>
<protein>
    <recommendedName>
        <fullName evidence="1">non-specific serine/threonine protein kinase</fullName>
        <ecNumber evidence="1">2.7.11.1</ecNumber>
    </recommendedName>
</protein>
<gene>
    <name evidence="11" type="ORF">CRENBAI_003876</name>
</gene>
<keyword evidence="6" id="KW-0067">ATP-binding</keyword>
<comment type="catalytic activity">
    <reaction evidence="8">
        <text>L-seryl-[protein] + ATP = O-phospho-L-seryl-[protein] + ADP + H(+)</text>
        <dbReference type="Rhea" id="RHEA:17989"/>
        <dbReference type="Rhea" id="RHEA-COMP:9863"/>
        <dbReference type="Rhea" id="RHEA-COMP:11604"/>
        <dbReference type="ChEBI" id="CHEBI:15378"/>
        <dbReference type="ChEBI" id="CHEBI:29999"/>
        <dbReference type="ChEBI" id="CHEBI:30616"/>
        <dbReference type="ChEBI" id="CHEBI:83421"/>
        <dbReference type="ChEBI" id="CHEBI:456216"/>
        <dbReference type="EC" id="2.7.11.1"/>
    </reaction>
</comment>
<comment type="catalytic activity">
    <reaction evidence="7">
        <text>L-threonyl-[protein] + ATP = O-phospho-L-threonyl-[protein] + ADP + H(+)</text>
        <dbReference type="Rhea" id="RHEA:46608"/>
        <dbReference type="Rhea" id="RHEA-COMP:11060"/>
        <dbReference type="Rhea" id="RHEA-COMP:11605"/>
        <dbReference type="ChEBI" id="CHEBI:15378"/>
        <dbReference type="ChEBI" id="CHEBI:30013"/>
        <dbReference type="ChEBI" id="CHEBI:30616"/>
        <dbReference type="ChEBI" id="CHEBI:61977"/>
        <dbReference type="ChEBI" id="CHEBI:456216"/>
        <dbReference type="EC" id="2.7.11.1"/>
    </reaction>
</comment>
<feature type="region of interest" description="Disordered" evidence="9">
    <location>
        <begin position="355"/>
        <end position="382"/>
    </location>
</feature>
<dbReference type="Pfam" id="PF00069">
    <property type="entry name" value="Pkinase"/>
    <property type="match status" value="1"/>
</dbReference>
<dbReference type="Gene3D" id="1.10.510.10">
    <property type="entry name" value="Transferase(Phosphotransferase) domain 1"/>
    <property type="match status" value="1"/>
</dbReference>
<feature type="domain" description="Protein kinase" evidence="10">
    <location>
        <begin position="97"/>
        <end position="366"/>
    </location>
</feature>
<dbReference type="EMBL" id="JAHHUM010000013">
    <property type="protein sequence ID" value="KAK5623829.1"/>
    <property type="molecule type" value="Genomic_DNA"/>
</dbReference>
<organism evidence="11 12">
    <name type="scientific">Crenichthys baileyi</name>
    <name type="common">White River springfish</name>
    <dbReference type="NCBI Taxonomy" id="28760"/>
    <lineage>
        <taxon>Eukaryota</taxon>
        <taxon>Metazoa</taxon>
        <taxon>Chordata</taxon>
        <taxon>Craniata</taxon>
        <taxon>Vertebrata</taxon>
        <taxon>Euteleostomi</taxon>
        <taxon>Actinopterygii</taxon>
        <taxon>Neopterygii</taxon>
        <taxon>Teleostei</taxon>
        <taxon>Neoteleostei</taxon>
        <taxon>Acanthomorphata</taxon>
        <taxon>Ovalentaria</taxon>
        <taxon>Atherinomorphae</taxon>
        <taxon>Cyprinodontiformes</taxon>
        <taxon>Goodeidae</taxon>
        <taxon>Crenichthys</taxon>
    </lineage>
</organism>
<evidence type="ECO:0000256" key="5">
    <source>
        <dbReference type="ARBA" id="ARBA00022777"/>
    </source>
</evidence>
<feature type="compositionally biased region" description="Basic and acidic residues" evidence="9">
    <location>
        <begin position="370"/>
        <end position="382"/>
    </location>
</feature>
<accession>A0AAV9SSS7</accession>
<dbReference type="PROSITE" id="PS00108">
    <property type="entry name" value="PROTEIN_KINASE_ST"/>
    <property type="match status" value="1"/>
</dbReference>
<dbReference type="PROSITE" id="PS50011">
    <property type="entry name" value="PROTEIN_KINASE_DOM"/>
    <property type="match status" value="1"/>
</dbReference>
<dbReference type="SUPFAM" id="SSF56112">
    <property type="entry name" value="Protein kinase-like (PK-like)"/>
    <property type="match status" value="1"/>
</dbReference>
<evidence type="ECO:0000256" key="3">
    <source>
        <dbReference type="ARBA" id="ARBA00022679"/>
    </source>
</evidence>
<keyword evidence="3" id="KW-0808">Transferase</keyword>
<dbReference type="PANTHER" id="PTHR24346">
    <property type="entry name" value="MAP/MICROTUBULE AFFINITY-REGULATING KINASE"/>
    <property type="match status" value="1"/>
</dbReference>
<feature type="compositionally biased region" description="Polar residues" evidence="9">
    <location>
        <begin position="88"/>
        <end position="98"/>
    </location>
</feature>
<evidence type="ECO:0000256" key="4">
    <source>
        <dbReference type="ARBA" id="ARBA00022741"/>
    </source>
</evidence>
<dbReference type="GO" id="GO:0035556">
    <property type="term" value="P:intracellular signal transduction"/>
    <property type="evidence" value="ECO:0007669"/>
    <property type="project" value="TreeGrafter"/>
</dbReference>
<dbReference type="InterPro" id="IPR011009">
    <property type="entry name" value="Kinase-like_dom_sf"/>
</dbReference>
<dbReference type="FunFam" id="3.30.200.20:FF:000003">
    <property type="entry name" value="Non-specific serine/threonine protein kinase"/>
    <property type="match status" value="1"/>
</dbReference>
<dbReference type="GO" id="GO:0004674">
    <property type="term" value="F:protein serine/threonine kinase activity"/>
    <property type="evidence" value="ECO:0007669"/>
    <property type="project" value="UniProtKB-KW"/>
</dbReference>
<sequence length="405" mass="44945">MISLTPLGGGVVGADSHLLALAANLEQQYRWFPDSSIKALLSSTCAALLMDERSAEREHLGTDEKRVQSAEFKGRRVVSGENCRRPPTLSTNSRTRLQSAAAPGRHTQGITPAQPQAPHRGLVKLGVQCVTGQKVAIKIVNREKLSESVLMKVEREIAILKLIEHPHVLKLHDVYENKKYLYLVLEHVSGGELFDYLVKKGRLTPKEARKFFRQIISALDFCHSHSICHRDLKPENLLLDEKNNIRIADFGMASLQVGDSLLETSCGSPHYACPEVIRGEKYDGRKADAWSCGVILFALLVFDSAQRHHTYAHIRTYTPTVHGAPSLMSYTSPDAQRPTLNTTLRPNTTLLPAWGNSLKSNGHESTAPAFRERKRDGKRVRGGECGGRNLVAQQVFLSNSRGLLH</sequence>
<evidence type="ECO:0000256" key="7">
    <source>
        <dbReference type="ARBA" id="ARBA00047899"/>
    </source>
</evidence>
<evidence type="ECO:0000313" key="12">
    <source>
        <dbReference type="Proteomes" id="UP001311232"/>
    </source>
</evidence>
<dbReference type="AlphaFoldDB" id="A0AAV9SSS7"/>
<comment type="caution">
    <text evidence="11">The sequence shown here is derived from an EMBL/GenBank/DDBJ whole genome shotgun (WGS) entry which is preliminary data.</text>
</comment>
<evidence type="ECO:0000256" key="6">
    <source>
        <dbReference type="ARBA" id="ARBA00022840"/>
    </source>
</evidence>
<dbReference type="Proteomes" id="UP001311232">
    <property type="component" value="Unassembled WGS sequence"/>
</dbReference>
<dbReference type="InterPro" id="IPR008271">
    <property type="entry name" value="Ser/Thr_kinase_AS"/>
</dbReference>
<evidence type="ECO:0000256" key="8">
    <source>
        <dbReference type="ARBA" id="ARBA00048679"/>
    </source>
</evidence>
<proteinExistence type="predicted"/>
<keyword evidence="2" id="KW-0723">Serine/threonine-protein kinase</keyword>
<dbReference type="PANTHER" id="PTHR24346:SF110">
    <property type="entry name" value="NON-SPECIFIC SERINE_THREONINE PROTEIN KINASE"/>
    <property type="match status" value="1"/>
</dbReference>
<reference evidence="11 12" key="1">
    <citation type="submission" date="2021-06" db="EMBL/GenBank/DDBJ databases">
        <authorList>
            <person name="Palmer J.M."/>
        </authorList>
    </citation>
    <scope>NUCLEOTIDE SEQUENCE [LARGE SCALE GENOMIC DNA]</scope>
    <source>
        <strain evidence="11 12">MEX-2019</strain>
        <tissue evidence="11">Muscle</tissue>
    </source>
</reference>
<evidence type="ECO:0000256" key="2">
    <source>
        <dbReference type="ARBA" id="ARBA00022527"/>
    </source>
</evidence>
<dbReference type="SMART" id="SM00220">
    <property type="entry name" value="S_TKc"/>
    <property type="match status" value="1"/>
</dbReference>
<dbReference type="FunFam" id="1.10.510.10:FF:001828">
    <property type="entry name" value="BRSK2 isoform 14"/>
    <property type="match status" value="1"/>
</dbReference>
<keyword evidence="12" id="KW-1185">Reference proteome</keyword>
<dbReference type="GO" id="GO:0005524">
    <property type="term" value="F:ATP binding"/>
    <property type="evidence" value="ECO:0007669"/>
    <property type="project" value="UniProtKB-KW"/>
</dbReference>
<name>A0AAV9SSS7_9TELE</name>
<dbReference type="GO" id="GO:0005737">
    <property type="term" value="C:cytoplasm"/>
    <property type="evidence" value="ECO:0007669"/>
    <property type="project" value="TreeGrafter"/>
</dbReference>
<dbReference type="InterPro" id="IPR000719">
    <property type="entry name" value="Prot_kinase_dom"/>
</dbReference>
<keyword evidence="5" id="KW-0418">Kinase</keyword>
<feature type="region of interest" description="Disordered" evidence="9">
    <location>
        <begin position="75"/>
        <end position="117"/>
    </location>
</feature>
<evidence type="ECO:0000313" key="11">
    <source>
        <dbReference type="EMBL" id="KAK5623829.1"/>
    </source>
</evidence>
<evidence type="ECO:0000259" key="10">
    <source>
        <dbReference type="PROSITE" id="PS50011"/>
    </source>
</evidence>
<keyword evidence="4" id="KW-0547">Nucleotide-binding</keyword>
<evidence type="ECO:0000256" key="9">
    <source>
        <dbReference type="SAM" id="MobiDB-lite"/>
    </source>
</evidence>
<dbReference type="EC" id="2.7.11.1" evidence="1"/>